<feature type="domain" description="PDZ" evidence="4">
    <location>
        <begin position="255"/>
        <end position="359"/>
    </location>
</feature>
<dbReference type="GO" id="GO:0008233">
    <property type="term" value="F:peptidase activity"/>
    <property type="evidence" value="ECO:0007669"/>
    <property type="project" value="UniProtKB-KW"/>
</dbReference>
<dbReference type="GO" id="GO:0006508">
    <property type="term" value="P:proteolysis"/>
    <property type="evidence" value="ECO:0007669"/>
    <property type="project" value="UniProtKB-KW"/>
</dbReference>
<dbReference type="Proteomes" id="UP001597092">
    <property type="component" value="Unassembled WGS sequence"/>
</dbReference>
<dbReference type="Pfam" id="PF13180">
    <property type="entry name" value="PDZ_2"/>
    <property type="match status" value="1"/>
</dbReference>
<accession>A0ABD6DYB8</accession>
<dbReference type="InterPro" id="IPR051201">
    <property type="entry name" value="Chloro_Bact_Ser_Proteases"/>
</dbReference>
<dbReference type="PANTHER" id="PTHR43343">
    <property type="entry name" value="PEPTIDASE S12"/>
    <property type="match status" value="1"/>
</dbReference>
<dbReference type="InterPro" id="IPR001478">
    <property type="entry name" value="PDZ"/>
</dbReference>
<feature type="compositionally biased region" description="Low complexity" evidence="3">
    <location>
        <begin position="49"/>
        <end position="70"/>
    </location>
</feature>
<dbReference type="PROSITE" id="PS50106">
    <property type="entry name" value="PDZ"/>
    <property type="match status" value="1"/>
</dbReference>
<dbReference type="EMBL" id="JBHUDP010000006">
    <property type="protein sequence ID" value="MFD1686909.1"/>
    <property type="molecule type" value="Genomic_DNA"/>
</dbReference>
<keyword evidence="6" id="KW-1185">Reference proteome</keyword>
<dbReference type="Pfam" id="PF13365">
    <property type="entry name" value="Trypsin_2"/>
    <property type="match status" value="1"/>
</dbReference>
<dbReference type="PROSITE" id="PS51257">
    <property type="entry name" value="PROKAR_LIPOPROTEIN"/>
    <property type="match status" value="1"/>
</dbReference>
<evidence type="ECO:0000259" key="4">
    <source>
        <dbReference type="PROSITE" id="PS50106"/>
    </source>
</evidence>
<proteinExistence type="predicted"/>
<sequence>MDDRTPTRRRVLELGGAAFVAALAGCNTDAPRAETQPPDSTAAVNATREGASPPSSATEEPTGSETPTSPYTRVYRQAVDSVVLVRTDGGSGSGFLVEPSYVVTNAHVVGEASTVDIRFSRARWSGGDVLGTDAESDLAVIELPESAPSPEPLSFAASEPAVGQEVVAVGSPFGLDGAVTTGVVSGVDRSAPAPTGAQIPDAIQTDAAINPGNSGGPLLSLDGRVVAVINSERGENVAFGISAALARRVVPRLIEDGSYDHPFLGVALAAITPDLARALGLSSPQGVLVTTVLDGGPAAGRLRGGTETRLVGGSRVSVGGDVLLSIDGETLRTVEDLSSHLELETRPGDTVELTVLRDGYVTVVEVELGTRPKQ</sequence>
<name>A0ABD6DYB8_9EURY</name>
<organism evidence="5 6">
    <name type="scientific">Halobellus litoreus</name>
    <dbReference type="NCBI Taxonomy" id="755310"/>
    <lineage>
        <taxon>Archaea</taxon>
        <taxon>Methanobacteriati</taxon>
        <taxon>Methanobacteriota</taxon>
        <taxon>Stenosarchaea group</taxon>
        <taxon>Halobacteria</taxon>
        <taxon>Halobacteriales</taxon>
        <taxon>Haloferacaceae</taxon>
        <taxon>Halobellus</taxon>
    </lineage>
</organism>
<dbReference type="InterPro" id="IPR006311">
    <property type="entry name" value="TAT_signal"/>
</dbReference>
<evidence type="ECO:0000256" key="3">
    <source>
        <dbReference type="SAM" id="MobiDB-lite"/>
    </source>
</evidence>
<dbReference type="PROSITE" id="PS51318">
    <property type="entry name" value="TAT"/>
    <property type="match status" value="1"/>
</dbReference>
<dbReference type="Gene3D" id="2.40.10.120">
    <property type="match status" value="1"/>
</dbReference>
<dbReference type="AlphaFoldDB" id="A0ABD6DYB8"/>
<dbReference type="PANTHER" id="PTHR43343:SF3">
    <property type="entry name" value="PROTEASE DO-LIKE 8, CHLOROPLASTIC"/>
    <property type="match status" value="1"/>
</dbReference>
<evidence type="ECO:0000256" key="1">
    <source>
        <dbReference type="ARBA" id="ARBA00022670"/>
    </source>
</evidence>
<dbReference type="SUPFAM" id="SSF50494">
    <property type="entry name" value="Trypsin-like serine proteases"/>
    <property type="match status" value="1"/>
</dbReference>
<feature type="region of interest" description="Disordered" evidence="3">
    <location>
        <begin position="29"/>
        <end position="72"/>
    </location>
</feature>
<reference evidence="5 6" key="1">
    <citation type="journal article" date="2019" name="Int. J. Syst. Evol. Microbiol.">
        <title>The Global Catalogue of Microorganisms (GCM) 10K type strain sequencing project: providing services to taxonomists for standard genome sequencing and annotation.</title>
        <authorList>
            <consortium name="The Broad Institute Genomics Platform"/>
            <consortium name="The Broad Institute Genome Sequencing Center for Infectious Disease"/>
            <person name="Wu L."/>
            <person name="Ma J."/>
        </authorList>
    </citation>
    <scope>NUCLEOTIDE SEQUENCE [LARGE SCALE GENOMIC DNA]</scope>
    <source>
        <strain evidence="5 6">CGMCC 1.10387</strain>
    </source>
</reference>
<dbReference type="SUPFAM" id="SSF50156">
    <property type="entry name" value="PDZ domain-like"/>
    <property type="match status" value="1"/>
</dbReference>
<comment type="caution">
    <text evidence="5">The sequence shown here is derived from an EMBL/GenBank/DDBJ whole genome shotgun (WGS) entry which is preliminary data.</text>
</comment>
<keyword evidence="1 5" id="KW-0645">Protease</keyword>
<keyword evidence="2 5" id="KW-0378">Hydrolase</keyword>
<gene>
    <name evidence="5" type="ORF">ACFSAS_14940</name>
</gene>
<protein>
    <submittedName>
        <fullName evidence="5">S1C family serine protease</fullName>
        <ecNumber evidence="5">3.4.21.-</ecNumber>
    </submittedName>
</protein>
<dbReference type="InterPro" id="IPR009003">
    <property type="entry name" value="Peptidase_S1_PA"/>
</dbReference>
<dbReference type="PRINTS" id="PR00834">
    <property type="entry name" value="PROTEASES2C"/>
</dbReference>
<evidence type="ECO:0000256" key="2">
    <source>
        <dbReference type="ARBA" id="ARBA00022801"/>
    </source>
</evidence>
<dbReference type="Gene3D" id="2.30.42.10">
    <property type="match status" value="1"/>
</dbReference>
<evidence type="ECO:0000313" key="5">
    <source>
        <dbReference type="EMBL" id="MFD1686909.1"/>
    </source>
</evidence>
<dbReference type="InterPro" id="IPR036034">
    <property type="entry name" value="PDZ_sf"/>
</dbReference>
<dbReference type="SMART" id="SM00228">
    <property type="entry name" value="PDZ"/>
    <property type="match status" value="1"/>
</dbReference>
<dbReference type="EC" id="3.4.21.-" evidence="5"/>
<evidence type="ECO:0000313" key="6">
    <source>
        <dbReference type="Proteomes" id="UP001597092"/>
    </source>
</evidence>
<dbReference type="InterPro" id="IPR001940">
    <property type="entry name" value="Peptidase_S1C"/>
</dbReference>
<dbReference type="RefSeq" id="WP_256307403.1">
    <property type="nucleotide sequence ID" value="NZ_JANHAW010000002.1"/>
</dbReference>